<dbReference type="RefSeq" id="WP_019330134.1">
    <property type="nucleotide sequence ID" value="NZ_CP121271.1"/>
</dbReference>
<dbReference type="Pfam" id="PF19803">
    <property type="entry name" value="DUF6286"/>
    <property type="match status" value="1"/>
</dbReference>
<dbReference type="Proteomes" id="UP001231701">
    <property type="component" value="Chromosome"/>
</dbReference>
<feature type="compositionally biased region" description="Low complexity" evidence="1">
    <location>
        <begin position="20"/>
        <end position="31"/>
    </location>
</feature>
<sequence length="385" mass="40194">MTGALKRQGTAASGAAVRKASGGAPAPGGSARTVPADRGRTVVAERAVRRIAERAAGEADLVGRHAQVVHGTAAVDGRRADVRVDVRLPYPARLGEAGERVRGRMAERVAELSGLTVRSASVRVQSLAPDRAAPSAPSVDRDRPSGRARRPWSARRVPAALVAVAAAAGCGVLLGDLLAVHLAGRRPAPWRTGVVDWPAAHGPGDGTVVAVGAVAAVLGAWLLWLALTPGLRGVLPMSPVPGHPRQRAVLDRSAVAEFVRDAAAAVPGVTDVRVRCGRRRVRLRARLGFGDRRAAHDAVRAATDTTLTALGLSRPLKLTVALRTEPHWRPPAPPDQRPDESSEPRQGVPGVPETFQGAGSQETPGTPEAPAVPVRRADATKEREQ</sequence>
<feature type="domain" description="DUF6286" evidence="3">
    <location>
        <begin position="217"/>
        <end position="323"/>
    </location>
</feature>
<feature type="region of interest" description="Disordered" evidence="1">
    <location>
        <begin position="1"/>
        <end position="40"/>
    </location>
</feature>
<keyword evidence="2" id="KW-0472">Membrane</keyword>
<dbReference type="GeneID" id="90946035"/>
<feature type="compositionally biased region" description="Basic and acidic residues" evidence="1">
    <location>
        <begin position="375"/>
        <end position="385"/>
    </location>
</feature>
<dbReference type="AlphaFoldDB" id="A0AAX3ZQQ2"/>
<evidence type="ECO:0000313" key="4">
    <source>
        <dbReference type="EMBL" id="WMC89280.1"/>
    </source>
</evidence>
<feature type="region of interest" description="Disordered" evidence="1">
    <location>
        <begin position="126"/>
        <end position="151"/>
    </location>
</feature>
<dbReference type="InterPro" id="IPR046253">
    <property type="entry name" value="DUF6286"/>
</dbReference>
<dbReference type="EMBL" id="CP121271">
    <property type="protein sequence ID" value="WMC89280.1"/>
    <property type="molecule type" value="Genomic_DNA"/>
</dbReference>
<feature type="transmembrane region" description="Helical" evidence="2">
    <location>
        <begin position="207"/>
        <end position="227"/>
    </location>
</feature>
<keyword evidence="2" id="KW-0812">Transmembrane</keyword>
<feature type="transmembrane region" description="Helical" evidence="2">
    <location>
        <begin position="157"/>
        <end position="183"/>
    </location>
</feature>
<proteinExistence type="predicted"/>
<organism evidence="4 5">
    <name type="scientific">Streptomyces rochei</name>
    <name type="common">Streptomyces parvullus</name>
    <dbReference type="NCBI Taxonomy" id="1928"/>
    <lineage>
        <taxon>Bacteria</taxon>
        <taxon>Bacillati</taxon>
        <taxon>Actinomycetota</taxon>
        <taxon>Actinomycetes</taxon>
        <taxon>Kitasatosporales</taxon>
        <taxon>Streptomycetaceae</taxon>
        <taxon>Streptomyces</taxon>
        <taxon>Streptomyces rochei group</taxon>
    </lineage>
</organism>
<keyword evidence="2" id="KW-1133">Transmembrane helix</keyword>
<feature type="region of interest" description="Disordered" evidence="1">
    <location>
        <begin position="323"/>
        <end position="385"/>
    </location>
</feature>
<accession>A0AAX3ZQQ2</accession>
<name>A0AAX3ZQQ2_STRRO</name>
<evidence type="ECO:0000256" key="1">
    <source>
        <dbReference type="SAM" id="MobiDB-lite"/>
    </source>
</evidence>
<protein>
    <submittedName>
        <fullName evidence="4">DUF6286 domain-containing protein</fullName>
    </submittedName>
</protein>
<evidence type="ECO:0000313" key="5">
    <source>
        <dbReference type="Proteomes" id="UP001231701"/>
    </source>
</evidence>
<gene>
    <name evidence="4" type="ORF">P7W03_28385</name>
</gene>
<reference evidence="4" key="1">
    <citation type="submission" date="2023-03" db="EMBL/GenBank/DDBJ databases">
        <title>Borrelidin-producing and root-colonizing Streptomyces rochei is a potent biopesticide for soil-borne oomycete-caused plant diseases.</title>
        <authorList>
            <person name="Zhou D."/>
            <person name="Wang X."/>
            <person name="Navarro-Munoz J.C."/>
            <person name="Li W."/>
            <person name="Li J."/>
            <person name="Jiu M."/>
            <person name="Deng S."/>
            <person name="Ye Y."/>
            <person name="Daly P."/>
            <person name="Wei L."/>
        </authorList>
    </citation>
    <scope>NUCLEOTIDE SEQUENCE</scope>
    <source>
        <strain evidence="4">JK1</strain>
    </source>
</reference>
<evidence type="ECO:0000259" key="3">
    <source>
        <dbReference type="Pfam" id="PF19803"/>
    </source>
</evidence>
<evidence type="ECO:0000256" key="2">
    <source>
        <dbReference type="SAM" id="Phobius"/>
    </source>
</evidence>